<gene>
    <name evidence="2" type="ORF">Daus18300_002931</name>
</gene>
<evidence type="ECO:0000256" key="1">
    <source>
        <dbReference type="SAM" id="MobiDB-lite"/>
    </source>
</evidence>
<feature type="compositionally biased region" description="Basic residues" evidence="1">
    <location>
        <begin position="59"/>
        <end position="75"/>
    </location>
</feature>
<organism evidence="2 3">
    <name type="scientific">Diaporthe australafricana</name>
    <dbReference type="NCBI Taxonomy" id="127596"/>
    <lineage>
        <taxon>Eukaryota</taxon>
        <taxon>Fungi</taxon>
        <taxon>Dikarya</taxon>
        <taxon>Ascomycota</taxon>
        <taxon>Pezizomycotina</taxon>
        <taxon>Sordariomycetes</taxon>
        <taxon>Sordariomycetidae</taxon>
        <taxon>Diaporthales</taxon>
        <taxon>Diaporthaceae</taxon>
        <taxon>Diaporthe</taxon>
    </lineage>
</organism>
<name>A0ABR3XJZ6_9PEZI</name>
<comment type="caution">
    <text evidence="2">The sequence shown here is derived from an EMBL/GenBank/DDBJ whole genome shotgun (WGS) entry which is preliminary data.</text>
</comment>
<keyword evidence="3" id="KW-1185">Reference proteome</keyword>
<dbReference type="Proteomes" id="UP001583177">
    <property type="component" value="Unassembled WGS sequence"/>
</dbReference>
<evidence type="ECO:0000313" key="3">
    <source>
        <dbReference type="Proteomes" id="UP001583177"/>
    </source>
</evidence>
<feature type="region of interest" description="Disordered" evidence="1">
    <location>
        <begin position="42"/>
        <end position="113"/>
    </location>
</feature>
<dbReference type="EMBL" id="JAWRVE010000017">
    <property type="protein sequence ID" value="KAL1876302.1"/>
    <property type="molecule type" value="Genomic_DNA"/>
</dbReference>
<reference evidence="2 3" key="1">
    <citation type="journal article" date="2024" name="IMA Fungus">
        <title>IMA Genome - F19 : A genome assembly and annotation guide to empower mycologists, including annotated draft genome sequences of Ceratocystis pirilliformis, Diaporthe australafricana, Fusarium ophioides, Paecilomyces lecythidis, and Sporothrix stenoceras.</title>
        <authorList>
            <person name="Aylward J."/>
            <person name="Wilson A.M."/>
            <person name="Visagie C.M."/>
            <person name="Spraker J."/>
            <person name="Barnes I."/>
            <person name="Buitendag C."/>
            <person name="Ceriani C."/>
            <person name="Del Mar Angel L."/>
            <person name="du Plessis D."/>
            <person name="Fuchs T."/>
            <person name="Gasser K."/>
            <person name="Kramer D."/>
            <person name="Li W."/>
            <person name="Munsamy K."/>
            <person name="Piso A."/>
            <person name="Price J.L."/>
            <person name="Sonnekus B."/>
            <person name="Thomas C."/>
            <person name="van der Nest A."/>
            <person name="van Dijk A."/>
            <person name="van Heerden A."/>
            <person name="van Vuuren N."/>
            <person name="Yilmaz N."/>
            <person name="Duong T.A."/>
            <person name="van der Merwe N.A."/>
            <person name="Wingfield M.J."/>
            <person name="Wingfield B.D."/>
        </authorList>
    </citation>
    <scope>NUCLEOTIDE SEQUENCE [LARGE SCALE GENOMIC DNA]</scope>
    <source>
        <strain evidence="2 3">CMW 18300</strain>
    </source>
</reference>
<protein>
    <submittedName>
        <fullName evidence="2">Uncharacterized protein</fullName>
    </submittedName>
</protein>
<accession>A0ABR3XJZ6</accession>
<sequence>MAASSTNIFGLSDGEAKIAISALKLFVTEGKVEKGELATLTGHANPDSALLDLNTPTKGSKKTPSKKTPKKRSKKKADEDDDDAEVGEQLPKRVKTEAGDVTDVPNAEIEGEI</sequence>
<proteinExistence type="predicted"/>
<evidence type="ECO:0000313" key="2">
    <source>
        <dbReference type="EMBL" id="KAL1876302.1"/>
    </source>
</evidence>